<accession>A0ABW0DQF4</accession>
<sequence length="85" mass="9746">MGGRRSTACRWTRSWPSSRPFHPAWTDADPELIALCDREAAHGNFRAWAKITHHLTVGMKETGRACVDEELLRWAYSKLSHRRAA</sequence>
<organism evidence="1 2">
    <name type="scientific">Streptomyces atrovirens</name>
    <dbReference type="NCBI Taxonomy" id="285556"/>
    <lineage>
        <taxon>Bacteria</taxon>
        <taxon>Bacillati</taxon>
        <taxon>Actinomycetota</taxon>
        <taxon>Actinomycetes</taxon>
        <taxon>Kitasatosporales</taxon>
        <taxon>Streptomycetaceae</taxon>
        <taxon>Streptomyces</taxon>
    </lineage>
</organism>
<dbReference type="EMBL" id="JBHSKN010000007">
    <property type="protein sequence ID" value="MFC5239567.1"/>
    <property type="molecule type" value="Genomic_DNA"/>
</dbReference>
<gene>
    <name evidence="1" type="ORF">ACFPWV_06530</name>
</gene>
<evidence type="ECO:0000313" key="1">
    <source>
        <dbReference type="EMBL" id="MFC5239567.1"/>
    </source>
</evidence>
<comment type="caution">
    <text evidence="1">The sequence shown here is derived from an EMBL/GenBank/DDBJ whole genome shotgun (WGS) entry which is preliminary data.</text>
</comment>
<name>A0ABW0DQF4_9ACTN</name>
<keyword evidence="2" id="KW-1185">Reference proteome</keyword>
<dbReference type="RefSeq" id="WP_344566395.1">
    <property type="nucleotide sequence ID" value="NZ_BAAATG010000050.1"/>
</dbReference>
<protein>
    <submittedName>
        <fullName evidence="1">Uncharacterized protein</fullName>
    </submittedName>
</protein>
<reference evidence="2" key="1">
    <citation type="journal article" date="2019" name="Int. J. Syst. Evol. Microbiol.">
        <title>The Global Catalogue of Microorganisms (GCM) 10K type strain sequencing project: providing services to taxonomists for standard genome sequencing and annotation.</title>
        <authorList>
            <consortium name="The Broad Institute Genomics Platform"/>
            <consortium name="The Broad Institute Genome Sequencing Center for Infectious Disease"/>
            <person name="Wu L."/>
            <person name="Ma J."/>
        </authorList>
    </citation>
    <scope>NUCLEOTIDE SEQUENCE [LARGE SCALE GENOMIC DNA]</scope>
    <source>
        <strain evidence="2">CGMCC 4.7131</strain>
    </source>
</reference>
<dbReference type="Proteomes" id="UP001596035">
    <property type="component" value="Unassembled WGS sequence"/>
</dbReference>
<evidence type="ECO:0000313" key="2">
    <source>
        <dbReference type="Proteomes" id="UP001596035"/>
    </source>
</evidence>
<proteinExistence type="predicted"/>